<dbReference type="PRINTS" id="PR00259">
    <property type="entry name" value="TMFOUR"/>
</dbReference>
<evidence type="ECO:0000256" key="3">
    <source>
        <dbReference type="ARBA" id="ARBA00022989"/>
    </source>
</evidence>
<evidence type="ECO:0000256" key="1">
    <source>
        <dbReference type="ARBA" id="ARBA00004141"/>
    </source>
</evidence>
<feature type="transmembrane region" description="Helical" evidence="5">
    <location>
        <begin position="68"/>
        <end position="90"/>
    </location>
</feature>
<protein>
    <submittedName>
        <fullName evidence="6">Uncharacterized protein</fullName>
    </submittedName>
</protein>
<dbReference type="OrthoDB" id="10016273at2759"/>
<dbReference type="PANTHER" id="PTHR19282:SF551">
    <property type="entry name" value="RE08073P-RELATED"/>
    <property type="match status" value="1"/>
</dbReference>
<evidence type="ECO:0000256" key="2">
    <source>
        <dbReference type="ARBA" id="ARBA00022692"/>
    </source>
</evidence>
<reference evidence="6" key="1">
    <citation type="submission" date="2020-11" db="EMBL/GenBank/DDBJ databases">
        <authorList>
            <person name="Tran Van P."/>
        </authorList>
    </citation>
    <scope>NUCLEOTIDE SEQUENCE</scope>
</reference>
<evidence type="ECO:0000313" key="7">
    <source>
        <dbReference type="Proteomes" id="UP000728032"/>
    </source>
</evidence>
<dbReference type="InterPro" id="IPR018499">
    <property type="entry name" value="Tetraspanin/Peripherin"/>
</dbReference>
<gene>
    <name evidence="6" type="ORF">ONB1V03_LOCUS2136</name>
</gene>
<comment type="subcellular location">
    <subcellularLocation>
        <location evidence="1">Membrane</location>
        <topology evidence="1">Multi-pass membrane protein</topology>
    </subcellularLocation>
</comment>
<proteinExistence type="predicted"/>
<dbReference type="Proteomes" id="UP000728032">
    <property type="component" value="Unassembled WGS sequence"/>
</dbReference>
<evidence type="ECO:0000313" key="6">
    <source>
        <dbReference type="EMBL" id="CAD7639683.1"/>
    </source>
</evidence>
<dbReference type="PANTHER" id="PTHR19282">
    <property type="entry name" value="TETRASPANIN"/>
    <property type="match status" value="1"/>
</dbReference>
<dbReference type="EMBL" id="CAJPVJ010000462">
    <property type="protein sequence ID" value="CAG2162543.1"/>
    <property type="molecule type" value="Genomic_DNA"/>
</dbReference>
<evidence type="ECO:0000256" key="5">
    <source>
        <dbReference type="SAM" id="Phobius"/>
    </source>
</evidence>
<keyword evidence="7" id="KW-1185">Reference proteome</keyword>
<dbReference type="EMBL" id="OC915287">
    <property type="protein sequence ID" value="CAD7639683.1"/>
    <property type="molecule type" value="Genomic_DNA"/>
</dbReference>
<organism evidence="6">
    <name type="scientific">Oppiella nova</name>
    <dbReference type="NCBI Taxonomy" id="334625"/>
    <lineage>
        <taxon>Eukaryota</taxon>
        <taxon>Metazoa</taxon>
        <taxon>Ecdysozoa</taxon>
        <taxon>Arthropoda</taxon>
        <taxon>Chelicerata</taxon>
        <taxon>Arachnida</taxon>
        <taxon>Acari</taxon>
        <taxon>Acariformes</taxon>
        <taxon>Sarcoptiformes</taxon>
        <taxon>Oribatida</taxon>
        <taxon>Brachypylina</taxon>
        <taxon>Oppioidea</taxon>
        <taxon>Oppiidae</taxon>
        <taxon>Oppiella</taxon>
    </lineage>
</organism>
<dbReference type="Pfam" id="PF00335">
    <property type="entry name" value="Tetraspanin"/>
    <property type="match status" value="1"/>
</dbReference>
<keyword evidence="3 5" id="KW-1133">Transmembrane helix</keyword>
<keyword evidence="4 5" id="KW-0472">Membrane</keyword>
<evidence type="ECO:0000256" key="4">
    <source>
        <dbReference type="ARBA" id="ARBA00023136"/>
    </source>
</evidence>
<dbReference type="AlphaFoldDB" id="A0A7R9LG17"/>
<sequence length="103" mass="11376">MGFHSLLGVVILGLSAYLWWDSQNYLDLNEVDQYYVTPFIVLLILGGVMTIVGFLGCCGAVRESSCLLGTYFLFCVTMCVACGASLFWAIHNEQTFCSAKENI</sequence>
<name>A0A7R9LG17_9ACAR</name>
<accession>A0A7R9LG17</accession>
<feature type="transmembrane region" description="Helical" evidence="5">
    <location>
        <begin position="34"/>
        <end position="61"/>
    </location>
</feature>
<dbReference type="GO" id="GO:0005886">
    <property type="term" value="C:plasma membrane"/>
    <property type="evidence" value="ECO:0007669"/>
    <property type="project" value="TreeGrafter"/>
</dbReference>
<keyword evidence="2 5" id="KW-0812">Transmembrane</keyword>